<dbReference type="PROSITE" id="PS51257">
    <property type="entry name" value="PROKAR_LIPOPROTEIN"/>
    <property type="match status" value="1"/>
</dbReference>
<accession>A0ABU0W8G9</accession>
<protein>
    <submittedName>
        <fullName evidence="2">PepSY-associated TM helix domain-containing protein</fullName>
    </submittedName>
</protein>
<evidence type="ECO:0000313" key="2">
    <source>
        <dbReference type="EMBL" id="MDQ2070306.1"/>
    </source>
</evidence>
<keyword evidence="1" id="KW-1133">Transmembrane helix</keyword>
<organism evidence="2 3">
    <name type="scientific">Natronospira bacteriovora</name>
    <dbReference type="NCBI Taxonomy" id="3069753"/>
    <lineage>
        <taxon>Bacteria</taxon>
        <taxon>Pseudomonadati</taxon>
        <taxon>Pseudomonadota</taxon>
        <taxon>Gammaproteobacteria</taxon>
        <taxon>Natronospirales</taxon>
        <taxon>Natronospiraceae</taxon>
        <taxon>Natronospira</taxon>
    </lineage>
</organism>
<feature type="transmembrane region" description="Helical" evidence="1">
    <location>
        <begin position="172"/>
        <end position="196"/>
    </location>
</feature>
<keyword evidence="3" id="KW-1185">Reference proteome</keyword>
<dbReference type="Pfam" id="PF03929">
    <property type="entry name" value="PepSY_TM"/>
    <property type="match status" value="1"/>
</dbReference>
<evidence type="ECO:0000256" key="1">
    <source>
        <dbReference type="SAM" id="Phobius"/>
    </source>
</evidence>
<comment type="caution">
    <text evidence="2">The sequence shown here is derived from an EMBL/GenBank/DDBJ whole genome shotgun (WGS) entry which is preliminary data.</text>
</comment>
<keyword evidence="1" id="KW-0472">Membrane</keyword>
<name>A0ABU0W8G9_9GAMM</name>
<gene>
    <name evidence="2" type="ORF">RBH19_10480</name>
</gene>
<evidence type="ECO:0000313" key="3">
    <source>
        <dbReference type="Proteomes" id="UP001239019"/>
    </source>
</evidence>
<feature type="transmembrane region" description="Helical" evidence="1">
    <location>
        <begin position="324"/>
        <end position="345"/>
    </location>
</feature>
<dbReference type="InterPro" id="IPR005625">
    <property type="entry name" value="PepSY-ass_TM"/>
</dbReference>
<feature type="transmembrane region" description="Helical" evidence="1">
    <location>
        <begin position="7"/>
        <end position="31"/>
    </location>
</feature>
<dbReference type="PANTHER" id="PTHR34219">
    <property type="entry name" value="IRON-REGULATED INNER MEMBRANE PROTEIN-RELATED"/>
    <property type="match status" value="1"/>
</dbReference>
<dbReference type="Proteomes" id="UP001239019">
    <property type="component" value="Unassembled WGS sequence"/>
</dbReference>
<keyword evidence="1" id="KW-0812">Transmembrane</keyword>
<dbReference type="EMBL" id="JAVDDT010000007">
    <property type="protein sequence ID" value="MDQ2070306.1"/>
    <property type="molecule type" value="Genomic_DNA"/>
</dbReference>
<sequence>MRLLYRVHLWVALSLGALFVLIGLSGCLLVYQSTLDRWLNPDLLRAGTASGTAVSATEALASVEALTGESEVVSFLSLPAASRDVYRFYVGTPERTFDRLVTVDPASGRALGERPVGEGIMRFVHVLHFRLHLGRSGQTLIGFTGLFLLFSMITGSLLWWRRRHLRLRQQPLHHGLGVYAGLPLLVVVVTGVMLALPQYTRPAVERFSPLSGLGLGHQSTVPEGNHSATDIGLSGAMSLARLHMPDGVTGSVGLPRSPEGIYRISMREADPAGWLAGSGHLVLDRYSGEILERRHWSQTSGGDRFMAWLRPLHDGRALGQPGRLLVATLGMLPLLLYVTGIRLWLRRRQSA</sequence>
<dbReference type="RefSeq" id="WP_306728806.1">
    <property type="nucleotide sequence ID" value="NZ_JAVDDT010000007.1"/>
</dbReference>
<feature type="transmembrane region" description="Helical" evidence="1">
    <location>
        <begin position="140"/>
        <end position="160"/>
    </location>
</feature>
<reference evidence="2 3" key="1">
    <citation type="submission" date="2023-08" db="EMBL/GenBank/DDBJ databases">
        <title>Whole-genome sequencing of halo(alkali)philic microorganisms from hypersaline lakes.</title>
        <authorList>
            <person name="Sorokin D.Y."/>
            <person name="Abbas B."/>
            <person name="Merkel A.Y."/>
        </authorList>
    </citation>
    <scope>NUCLEOTIDE SEQUENCE [LARGE SCALE GENOMIC DNA]</scope>
    <source>
        <strain evidence="2 3">AB-CW4</strain>
    </source>
</reference>
<proteinExistence type="predicted"/>